<evidence type="ECO:0000313" key="9">
    <source>
        <dbReference type="Proteomes" id="UP000826725"/>
    </source>
</evidence>
<evidence type="ECO:0000256" key="1">
    <source>
        <dbReference type="ARBA" id="ARBA00001965"/>
    </source>
</evidence>
<keyword evidence="5" id="KW-0408">Iron</keyword>
<gene>
    <name evidence="8" type="ORF">DGMP_25810</name>
</gene>
<dbReference type="InterPro" id="IPR048574">
    <property type="entry name" value="RUBY_RBDX"/>
</dbReference>
<organism evidence="8 9">
    <name type="scientific">Desulfomarina profundi</name>
    <dbReference type="NCBI Taxonomy" id="2772557"/>
    <lineage>
        <taxon>Bacteria</taxon>
        <taxon>Pseudomonadati</taxon>
        <taxon>Thermodesulfobacteriota</taxon>
        <taxon>Desulfobulbia</taxon>
        <taxon>Desulfobulbales</taxon>
        <taxon>Desulfobulbaceae</taxon>
        <taxon>Desulfomarina</taxon>
    </lineage>
</organism>
<accession>A0A8D5FIB3</accession>
<dbReference type="PANTHER" id="PTHR43865:SF1">
    <property type="entry name" value="RUBRERYTHRIN-RELATED"/>
    <property type="match status" value="1"/>
</dbReference>
<keyword evidence="2" id="KW-0813">Transport</keyword>
<sequence length="174" mass="19856">MSKTVENLKAAFAGESQARNMYTFFAKVARKEGYHYIAKIFEESAANEEQHAKDHFKLLNGIGDTIANLQEAINGENYETTEMYPTFAKEAEEEGNSEAASLFRQIARIEAHHRDRYQQCLDMVKAGTVFKRDEPIRWKCSKCGFTFDGQEAPPKCPSCKHARDYFEPANMDIP</sequence>
<dbReference type="InterPro" id="IPR009040">
    <property type="entry name" value="Ferritin-like_diiron"/>
</dbReference>
<name>A0A8D5FIB3_9BACT</name>
<proteinExistence type="predicted"/>
<dbReference type="PROSITE" id="PS50903">
    <property type="entry name" value="RUBREDOXIN_LIKE"/>
    <property type="match status" value="1"/>
</dbReference>
<dbReference type="InterPro" id="IPR003251">
    <property type="entry name" value="Rr_diiron-bd_dom"/>
</dbReference>
<dbReference type="InterPro" id="IPR052364">
    <property type="entry name" value="Rubrerythrin"/>
</dbReference>
<dbReference type="GO" id="GO:0005506">
    <property type="term" value="F:iron ion binding"/>
    <property type="evidence" value="ECO:0007669"/>
    <property type="project" value="InterPro"/>
</dbReference>
<dbReference type="AlphaFoldDB" id="A0A8D5FIB3"/>
<dbReference type="PANTHER" id="PTHR43865">
    <property type="entry name" value="RUBRERYTHRIN-RELATED"/>
    <property type="match status" value="1"/>
</dbReference>
<evidence type="ECO:0000259" key="7">
    <source>
        <dbReference type="PROSITE" id="PS50905"/>
    </source>
</evidence>
<evidence type="ECO:0000256" key="2">
    <source>
        <dbReference type="ARBA" id="ARBA00022448"/>
    </source>
</evidence>
<dbReference type="Pfam" id="PF21349">
    <property type="entry name" value="RUBY_RBDX"/>
    <property type="match status" value="1"/>
</dbReference>
<evidence type="ECO:0000256" key="4">
    <source>
        <dbReference type="ARBA" id="ARBA00022982"/>
    </source>
</evidence>
<keyword evidence="4" id="KW-0249">Electron transport</keyword>
<feature type="domain" description="Ferritin-like diiron" evidence="7">
    <location>
        <begin position="1"/>
        <end position="128"/>
    </location>
</feature>
<reference evidence="8" key="1">
    <citation type="submission" date="2020-09" db="EMBL/GenBank/DDBJ databases">
        <title>Desulfogranum mesoprofundum gen. nov., sp. nov., a novel mesophilic, sulfate-reducing chemolithoautotroph isolated from a deep-sea hydrothermal vent chimney in the Suiyo Seamount.</title>
        <authorList>
            <person name="Hashimoto Y."/>
            <person name="Nakagawa S."/>
        </authorList>
    </citation>
    <scope>NUCLEOTIDE SEQUENCE</scope>
    <source>
        <strain evidence="8">KT2</strain>
    </source>
</reference>
<dbReference type="RefSeq" id="WP_228854302.1">
    <property type="nucleotide sequence ID" value="NZ_AP024086.1"/>
</dbReference>
<dbReference type="KEGG" id="dbk:DGMP_25810"/>
<evidence type="ECO:0000259" key="6">
    <source>
        <dbReference type="PROSITE" id="PS50903"/>
    </source>
</evidence>
<keyword evidence="3" id="KW-0479">Metal-binding</keyword>
<dbReference type="CDD" id="cd01041">
    <property type="entry name" value="Rubrerythrin"/>
    <property type="match status" value="1"/>
</dbReference>
<protein>
    <submittedName>
        <fullName evidence="8">Rubrerythrin</fullName>
    </submittedName>
</protein>
<comment type="cofactor">
    <cofactor evidence="1">
        <name>Fe(3+)</name>
        <dbReference type="ChEBI" id="CHEBI:29034"/>
    </cofactor>
</comment>
<dbReference type="InterPro" id="IPR024934">
    <property type="entry name" value="Rubredoxin-like_dom"/>
</dbReference>
<feature type="domain" description="Rubredoxin-like" evidence="6">
    <location>
        <begin position="135"/>
        <end position="169"/>
    </location>
</feature>
<dbReference type="GO" id="GO:0016491">
    <property type="term" value="F:oxidoreductase activity"/>
    <property type="evidence" value="ECO:0007669"/>
    <property type="project" value="InterPro"/>
</dbReference>
<evidence type="ECO:0000256" key="5">
    <source>
        <dbReference type="ARBA" id="ARBA00023004"/>
    </source>
</evidence>
<dbReference type="Proteomes" id="UP000826725">
    <property type="component" value="Chromosome"/>
</dbReference>
<evidence type="ECO:0000256" key="3">
    <source>
        <dbReference type="ARBA" id="ARBA00022723"/>
    </source>
</evidence>
<evidence type="ECO:0000313" key="8">
    <source>
        <dbReference type="EMBL" id="BCL61888.1"/>
    </source>
</evidence>
<keyword evidence="9" id="KW-1185">Reference proteome</keyword>
<dbReference type="PROSITE" id="PS50905">
    <property type="entry name" value="FERRITIN_LIKE"/>
    <property type="match status" value="1"/>
</dbReference>
<dbReference type="Pfam" id="PF02915">
    <property type="entry name" value="Rubrerythrin"/>
    <property type="match status" value="1"/>
</dbReference>
<dbReference type="NCBIfam" id="NF045767">
    <property type="entry name" value="RuberyRbr"/>
    <property type="match status" value="1"/>
</dbReference>
<dbReference type="EMBL" id="AP024086">
    <property type="protein sequence ID" value="BCL61888.1"/>
    <property type="molecule type" value="Genomic_DNA"/>
</dbReference>